<gene>
    <name evidence="3" type="ORF">HP555_09305</name>
</gene>
<accession>A0A7T6AQZ7</accession>
<dbReference type="PANTHER" id="PTHR35038">
    <property type="entry name" value="DISSIMILATORY SULFITE REDUCTASE SIRA"/>
    <property type="match status" value="1"/>
</dbReference>
<dbReference type="InterPro" id="IPR036280">
    <property type="entry name" value="Multihaem_cyt_sf"/>
</dbReference>
<evidence type="ECO:0000313" key="4">
    <source>
        <dbReference type="Proteomes" id="UP000596092"/>
    </source>
</evidence>
<keyword evidence="4" id="KW-1185">Reference proteome</keyword>
<dbReference type="AlphaFoldDB" id="A0A7T6AQZ7"/>
<dbReference type="KEGG" id="dog:HP555_09305"/>
<organism evidence="3 4">
    <name type="scientific">Desulfobulbus oligotrophicus</name>
    <dbReference type="NCBI Taxonomy" id="1909699"/>
    <lineage>
        <taxon>Bacteria</taxon>
        <taxon>Pseudomonadati</taxon>
        <taxon>Thermodesulfobacteriota</taxon>
        <taxon>Desulfobulbia</taxon>
        <taxon>Desulfobulbales</taxon>
        <taxon>Desulfobulbaceae</taxon>
        <taxon>Desulfobulbus</taxon>
    </lineage>
</organism>
<protein>
    <recommendedName>
        <fullName evidence="5">Tetrahaem cytochrome domain-containing protein</fullName>
    </recommendedName>
</protein>
<keyword evidence="1 2" id="KW-0732">Signal</keyword>
<feature type="signal peptide" evidence="2">
    <location>
        <begin position="1"/>
        <end position="22"/>
    </location>
</feature>
<dbReference type="RefSeq" id="WP_199261817.1">
    <property type="nucleotide sequence ID" value="NZ_CP054140.1"/>
</dbReference>
<feature type="chain" id="PRO_5033027963" description="Tetrahaem cytochrome domain-containing protein" evidence="2">
    <location>
        <begin position="23"/>
        <end position="489"/>
    </location>
</feature>
<dbReference type="EMBL" id="CP054140">
    <property type="protein sequence ID" value="QQG66052.1"/>
    <property type="molecule type" value="Genomic_DNA"/>
</dbReference>
<dbReference type="SUPFAM" id="SSF48695">
    <property type="entry name" value="Multiheme cytochromes"/>
    <property type="match status" value="1"/>
</dbReference>
<sequence>MNYTFLWILTFLLVLCSCQNNEVEPPTPQKPASTQQSAAPVKTGCRECHDTIRLDAAHQLACTSCHQGVDQQSDADRSHAGLVARPSHPDHMQKTCGSCHAEQLATAAKSLHFTLANKVNTVRHHFGAQNTLTTPLDIPQSATIDSPLALADDMLRRRCLRCHVYSAGDDYAAVTHGTGCSACHLPFKDGSLHSHAFTVPTDKQCLSCHYGNYVGSDYYGRYEHDYNWEYRTPYTTTTPGNVPDRPYGVEWHELSTDIHHQRGLSCIDCHQKIGHGTPIALTCRTCHGWQPGQAVPALTNVSVRNKTLVVRSRTADKEHLVPLLQHPAHKQYGQKVACQVCHGQWSYNDGSTHLLLSQHEDHDAWDRLTVQSSSEVEALLEHNLHYSDEWPLTMRDGLTGTARPGIWYQGFSQRRWEQMEIHQDSDGIIKVFRPILDLHLSMIEADATVPFDNITGQGKGLRPYTPHTTGPAGLFYRDRFQHLLPKNTP</sequence>
<dbReference type="PANTHER" id="PTHR35038:SF6">
    <property type="entry name" value="SURFACE LOCALIZED DECAHEME CYTOCHROME C LIPOPROTEIN"/>
    <property type="match status" value="1"/>
</dbReference>
<evidence type="ECO:0000313" key="3">
    <source>
        <dbReference type="EMBL" id="QQG66052.1"/>
    </source>
</evidence>
<dbReference type="Proteomes" id="UP000596092">
    <property type="component" value="Chromosome"/>
</dbReference>
<evidence type="ECO:0000256" key="1">
    <source>
        <dbReference type="ARBA" id="ARBA00022729"/>
    </source>
</evidence>
<evidence type="ECO:0008006" key="5">
    <source>
        <dbReference type="Google" id="ProtNLM"/>
    </source>
</evidence>
<name>A0A7T6AQZ7_9BACT</name>
<proteinExistence type="predicted"/>
<reference evidence="3 4" key="1">
    <citation type="submission" date="2020-05" db="EMBL/GenBank/DDBJ databases">
        <title>Complete genome of Desulfobulbus oligotrophicus.</title>
        <authorList>
            <person name="Podar M."/>
        </authorList>
    </citation>
    <scope>NUCLEOTIDE SEQUENCE [LARGE SCALE GENOMIC DNA]</scope>
    <source>
        <strain evidence="3 4">Prop6</strain>
    </source>
</reference>
<dbReference type="GO" id="GO:0016491">
    <property type="term" value="F:oxidoreductase activity"/>
    <property type="evidence" value="ECO:0007669"/>
    <property type="project" value="TreeGrafter"/>
</dbReference>
<evidence type="ECO:0000256" key="2">
    <source>
        <dbReference type="SAM" id="SignalP"/>
    </source>
</evidence>
<dbReference type="Gene3D" id="1.10.780.10">
    <property type="entry name" value="Hydroxylamine Oxidoreductase, Chain A, domain 1"/>
    <property type="match status" value="1"/>
</dbReference>
<dbReference type="InterPro" id="IPR051829">
    <property type="entry name" value="Multiheme_Cytochr_ET"/>
</dbReference>